<evidence type="ECO:0000259" key="1">
    <source>
        <dbReference type="Pfam" id="PF09537"/>
    </source>
</evidence>
<organism evidence="2 3">
    <name type="scientific">Pseudomonas aeruginosa (strain UCBPP-PA14)</name>
    <dbReference type="NCBI Taxonomy" id="208963"/>
    <lineage>
        <taxon>Bacteria</taxon>
        <taxon>Pseudomonadati</taxon>
        <taxon>Pseudomonadota</taxon>
        <taxon>Gammaproteobacteria</taxon>
        <taxon>Pseudomonadales</taxon>
        <taxon>Pseudomonadaceae</taxon>
        <taxon>Pseudomonas</taxon>
    </lineage>
</organism>
<dbReference type="InterPro" id="IPR012347">
    <property type="entry name" value="Ferritin-like"/>
</dbReference>
<dbReference type="HOGENOM" id="CLU_114531_0_0_6"/>
<dbReference type="BioCyc" id="PAER208963:G1G74-3070-MONOMER"/>
<dbReference type="KEGG" id="pau:PA14_36530"/>
<gene>
    <name evidence="2" type="ordered locus">PA14_36530</name>
</gene>
<reference evidence="2 3" key="1">
    <citation type="journal article" date="2006" name="Genome Biol.">
        <title>Genomic analysis reveals that Pseudomonas aeruginosa virulence is combinatorial.</title>
        <authorList>
            <person name="Lee D.G."/>
            <person name="Urbach J.M."/>
            <person name="Wu G."/>
            <person name="Liberati N.T."/>
            <person name="Feinbaum R.L."/>
            <person name="Miyata S."/>
            <person name="Diggins L.T."/>
            <person name="He J."/>
            <person name="Saucier M."/>
            <person name="Deziel E."/>
            <person name="Friedman L."/>
            <person name="Li L."/>
            <person name="Grills G."/>
            <person name="Montgomery K."/>
            <person name="Kucherlapati R."/>
            <person name="Rahme L.G."/>
            <person name="Ausubel F.M."/>
        </authorList>
    </citation>
    <scope>NUCLEOTIDE SEQUENCE [LARGE SCALE GENOMIC DNA]</scope>
    <source>
        <strain evidence="2 3">UCBPP-PA14</strain>
    </source>
</reference>
<dbReference type="InterPro" id="IPR019052">
    <property type="entry name" value="DUF2383"/>
</dbReference>
<protein>
    <recommendedName>
        <fullName evidence="1">DUF2383 domain-containing protein</fullName>
    </recommendedName>
</protein>
<evidence type="ECO:0000313" key="2">
    <source>
        <dbReference type="EMBL" id="ABJ11347.1"/>
    </source>
</evidence>
<dbReference type="Proteomes" id="UP000000653">
    <property type="component" value="Chromosome"/>
</dbReference>
<dbReference type="NCBIfam" id="TIGR02284">
    <property type="entry name" value="PA2169 family four-helix-bundle protein"/>
    <property type="match status" value="1"/>
</dbReference>
<evidence type="ECO:0000313" key="3">
    <source>
        <dbReference type="Proteomes" id="UP000000653"/>
    </source>
</evidence>
<dbReference type="AlphaFoldDB" id="A0A0H2Z9L3"/>
<dbReference type="Gene3D" id="1.20.1260.10">
    <property type="match status" value="1"/>
</dbReference>
<dbReference type="InterPro" id="IPR016920">
    <property type="entry name" value="UCP029477"/>
</dbReference>
<dbReference type="InterPro" id="IPR009078">
    <property type="entry name" value="Ferritin-like_SF"/>
</dbReference>
<proteinExistence type="predicted"/>
<dbReference type="PIRSF" id="PIRSF029477">
    <property type="entry name" value="UCP029477"/>
    <property type="match status" value="1"/>
</dbReference>
<sequence>MNQTNLDDTLDVLNDLLQTSKDGEAGFQACAEDLRDPQLKAAMLEQSRDCAAAADELERIVLELGGKPKDSTSFAGDLHRRWVDLKSLVTGKDEEAVLNECERGEDVAKQRYQAALEKPLPAEIHQVIERQYQGVLRHHDRVRALRDARA</sequence>
<dbReference type="RefSeq" id="WP_003088965.1">
    <property type="nucleotide sequence ID" value="NC_008463.1"/>
</dbReference>
<dbReference type="EMBL" id="CP000438">
    <property type="protein sequence ID" value="ABJ11347.1"/>
    <property type="molecule type" value="Genomic_DNA"/>
</dbReference>
<name>A0A0H2Z9L3_PSEAB</name>
<feature type="domain" description="DUF2383" evidence="1">
    <location>
        <begin position="8"/>
        <end position="118"/>
    </location>
</feature>
<accession>A0A0H2Z9L3</accession>
<dbReference type="SUPFAM" id="SSF47240">
    <property type="entry name" value="Ferritin-like"/>
    <property type="match status" value="1"/>
</dbReference>
<dbReference type="InterPro" id="IPR011971">
    <property type="entry name" value="CHP02284"/>
</dbReference>
<dbReference type="Pfam" id="PF09537">
    <property type="entry name" value="DUF2383"/>
    <property type="match status" value="1"/>
</dbReference>